<protein>
    <submittedName>
        <fullName evidence="8">PLDc_N domain-containing protein</fullName>
    </submittedName>
</protein>
<keyword evidence="5 6" id="KW-0472">Membrane</keyword>
<evidence type="ECO:0000313" key="8">
    <source>
        <dbReference type="EMBL" id="MBE9376625.1"/>
    </source>
</evidence>
<evidence type="ECO:0000256" key="6">
    <source>
        <dbReference type="SAM" id="Phobius"/>
    </source>
</evidence>
<name>A0A929G1F8_9PSEU</name>
<comment type="subcellular location">
    <subcellularLocation>
        <location evidence="1">Cell membrane</location>
        <topology evidence="1">Multi-pass membrane protein</topology>
    </subcellularLocation>
</comment>
<reference evidence="8" key="1">
    <citation type="submission" date="2020-10" db="EMBL/GenBank/DDBJ databases">
        <title>Diversity and distribution of actinomycetes associated with coral in the coast of Hainan.</title>
        <authorList>
            <person name="Li F."/>
        </authorList>
    </citation>
    <scope>NUCLEOTIDE SEQUENCE</scope>
    <source>
        <strain evidence="8">HNM0983</strain>
    </source>
</reference>
<dbReference type="RefSeq" id="WP_193930559.1">
    <property type="nucleotide sequence ID" value="NZ_JADEYC010000048.1"/>
</dbReference>
<comment type="caution">
    <text evidence="8">The sequence shown here is derived from an EMBL/GenBank/DDBJ whole genome shotgun (WGS) entry which is preliminary data.</text>
</comment>
<dbReference type="Proteomes" id="UP000598360">
    <property type="component" value="Unassembled WGS sequence"/>
</dbReference>
<evidence type="ECO:0000259" key="7">
    <source>
        <dbReference type="Pfam" id="PF13396"/>
    </source>
</evidence>
<keyword evidence="3 6" id="KW-0812">Transmembrane</keyword>
<evidence type="ECO:0000313" key="9">
    <source>
        <dbReference type="Proteomes" id="UP000598360"/>
    </source>
</evidence>
<evidence type="ECO:0000256" key="3">
    <source>
        <dbReference type="ARBA" id="ARBA00022692"/>
    </source>
</evidence>
<feature type="transmembrane region" description="Helical" evidence="6">
    <location>
        <begin position="12"/>
        <end position="40"/>
    </location>
</feature>
<sequence length="85" mass="8856">MHTLLTTSDAGASALGLLLLGLAALAALAYVVLFVAALISIVCSAHTAGMKLAWLVFAFVAPFLGSALWFLVGRRDAERQVLAAR</sequence>
<keyword evidence="4 6" id="KW-1133">Transmembrane helix</keyword>
<feature type="transmembrane region" description="Helical" evidence="6">
    <location>
        <begin position="52"/>
        <end position="72"/>
    </location>
</feature>
<evidence type="ECO:0000256" key="2">
    <source>
        <dbReference type="ARBA" id="ARBA00022475"/>
    </source>
</evidence>
<organism evidence="8 9">
    <name type="scientific">Saccharopolyspora montiporae</name>
    <dbReference type="NCBI Taxonomy" id="2781240"/>
    <lineage>
        <taxon>Bacteria</taxon>
        <taxon>Bacillati</taxon>
        <taxon>Actinomycetota</taxon>
        <taxon>Actinomycetes</taxon>
        <taxon>Pseudonocardiales</taxon>
        <taxon>Pseudonocardiaceae</taxon>
        <taxon>Saccharopolyspora</taxon>
    </lineage>
</organism>
<feature type="domain" description="Cardiolipin synthase N-terminal" evidence="7">
    <location>
        <begin position="32"/>
        <end position="74"/>
    </location>
</feature>
<keyword evidence="9" id="KW-1185">Reference proteome</keyword>
<proteinExistence type="predicted"/>
<dbReference type="InterPro" id="IPR027379">
    <property type="entry name" value="CLS_N"/>
</dbReference>
<accession>A0A929G1F8</accession>
<dbReference type="AlphaFoldDB" id="A0A929G1F8"/>
<evidence type="ECO:0000256" key="4">
    <source>
        <dbReference type="ARBA" id="ARBA00022989"/>
    </source>
</evidence>
<dbReference type="Pfam" id="PF13396">
    <property type="entry name" value="PLDc_N"/>
    <property type="match status" value="1"/>
</dbReference>
<dbReference type="GO" id="GO:0005886">
    <property type="term" value="C:plasma membrane"/>
    <property type="evidence" value="ECO:0007669"/>
    <property type="project" value="UniProtKB-SubCell"/>
</dbReference>
<dbReference type="EMBL" id="JADEYC010000048">
    <property type="protein sequence ID" value="MBE9376625.1"/>
    <property type="molecule type" value="Genomic_DNA"/>
</dbReference>
<evidence type="ECO:0000256" key="5">
    <source>
        <dbReference type="ARBA" id="ARBA00023136"/>
    </source>
</evidence>
<evidence type="ECO:0000256" key="1">
    <source>
        <dbReference type="ARBA" id="ARBA00004651"/>
    </source>
</evidence>
<keyword evidence="2" id="KW-1003">Cell membrane</keyword>
<gene>
    <name evidence="8" type="ORF">IQ251_19425</name>
</gene>